<dbReference type="GO" id="GO:0003677">
    <property type="term" value="F:DNA binding"/>
    <property type="evidence" value="ECO:0007669"/>
    <property type="project" value="UniProtKB-KW"/>
</dbReference>
<dbReference type="Gene3D" id="1.10.10.2230">
    <property type="match status" value="1"/>
</dbReference>
<organism evidence="18">
    <name type="scientific">Diabrotica virgifera virgifera</name>
    <name type="common">western corn rootworm</name>
    <dbReference type="NCBI Taxonomy" id="50390"/>
    <lineage>
        <taxon>Eukaryota</taxon>
        <taxon>Metazoa</taxon>
        <taxon>Ecdysozoa</taxon>
        <taxon>Arthropoda</taxon>
        <taxon>Hexapoda</taxon>
        <taxon>Insecta</taxon>
        <taxon>Pterygota</taxon>
        <taxon>Neoptera</taxon>
        <taxon>Endopterygota</taxon>
        <taxon>Coleoptera</taxon>
        <taxon>Polyphaga</taxon>
        <taxon>Cucujiformia</taxon>
        <taxon>Chrysomeloidea</taxon>
        <taxon>Chrysomelidae</taxon>
        <taxon>Galerucinae</taxon>
        <taxon>Diabroticina</taxon>
        <taxon>Diabroticites</taxon>
        <taxon>Diabrotica</taxon>
    </lineage>
</organism>
<dbReference type="GO" id="GO:0003682">
    <property type="term" value="F:chromatin binding"/>
    <property type="evidence" value="ECO:0007669"/>
    <property type="project" value="InterPro"/>
</dbReference>
<dbReference type="Pfam" id="PF01426">
    <property type="entry name" value="BAH"/>
    <property type="match status" value="2"/>
</dbReference>
<comment type="subcellular location">
    <subcellularLocation>
        <location evidence="1">Nucleus</location>
    </subcellularLocation>
</comment>
<dbReference type="InterPro" id="IPR022702">
    <property type="entry name" value="Cytosine_MeTrfase1_RFD"/>
</dbReference>
<keyword evidence="4 14" id="KW-0808">Transferase</keyword>
<feature type="domain" description="BAH" evidence="16">
    <location>
        <begin position="437"/>
        <end position="562"/>
    </location>
</feature>
<dbReference type="PROSITE" id="PS51038">
    <property type="entry name" value="BAH"/>
    <property type="match status" value="2"/>
</dbReference>
<dbReference type="Gene3D" id="3.40.50.150">
    <property type="entry name" value="Vaccinia Virus protein VP39"/>
    <property type="match status" value="1"/>
</dbReference>
<dbReference type="RefSeq" id="XP_028139804.1">
    <property type="nucleotide sequence ID" value="XM_028284003.1"/>
</dbReference>
<feature type="domain" description="CXXC-type" evidence="17">
    <location>
        <begin position="329"/>
        <end position="375"/>
    </location>
</feature>
<accession>A0A6P7FTR4</accession>
<keyword evidence="9" id="KW-0862">Zinc</keyword>
<evidence type="ECO:0000256" key="12">
    <source>
        <dbReference type="PIRSR" id="PIRSR037404-1"/>
    </source>
</evidence>
<dbReference type="GO" id="GO:0032259">
    <property type="term" value="P:methylation"/>
    <property type="evidence" value="ECO:0007669"/>
    <property type="project" value="UniProtKB-KW"/>
</dbReference>
<dbReference type="Gene3D" id="2.30.30.490">
    <property type="match status" value="2"/>
</dbReference>
<keyword evidence="7" id="KW-0677">Repeat</keyword>
<evidence type="ECO:0000256" key="10">
    <source>
        <dbReference type="ARBA" id="ARBA00023125"/>
    </source>
</evidence>
<dbReference type="PIRSF" id="PIRSF037404">
    <property type="entry name" value="DNMT1"/>
    <property type="match status" value="1"/>
</dbReference>
<dbReference type="GO" id="GO:0044027">
    <property type="term" value="P:negative regulation of gene expression via chromosomal CpG island methylation"/>
    <property type="evidence" value="ECO:0007669"/>
    <property type="project" value="TreeGrafter"/>
</dbReference>
<dbReference type="Pfam" id="PF00145">
    <property type="entry name" value="DNA_methylase"/>
    <property type="match status" value="1"/>
</dbReference>
<evidence type="ECO:0000256" key="7">
    <source>
        <dbReference type="ARBA" id="ARBA00022737"/>
    </source>
</evidence>
<dbReference type="InterPro" id="IPR029063">
    <property type="entry name" value="SAM-dependent_MTases_sf"/>
</dbReference>
<keyword evidence="10" id="KW-0238">DNA-binding</keyword>
<evidence type="ECO:0000256" key="6">
    <source>
        <dbReference type="ARBA" id="ARBA00022723"/>
    </source>
</evidence>
<keyword evidence="11" id="KW-0539">Nucleus</keyword>
<dbReference type="PROSITE" id="PS51679">
    <property type="entry name" value="SAM_MT_C5"/>
    <property type="match status" value="1"/>
</dbReference>
<evidence type="ECO:0000256" key="3">
    <source>
        <dbReference type="ARBA" id="ARBA00022603"/>
    </source>
</evidence>
<dbReference type="GO" id="GO:0008270">
    <property type="term" value="F:zinc ion binding"/>
    <property type="evidence" value="ECO:0007669"/>
    <property type="project" value="UniProtKB-KW"/>
</dbReference>
<evidence type="ECO:0000259" key="16">
    <source>
        <dbReference type="PROSITE" id="PS51038"/>
    </source>
</evidence>
<evidence type="ECO:0000256" key="15">
    <source>
        <dbReference type="SAM" id="MobiDB-lite"/>
    </source>
</evidence>
<evidence type="ECO:0000256" key="14">
    <source>
        <dbReference type="PROSITE-ProRule" id="PRU01016"/>
    </source>
</evidence>
<feature type="active site" evidence="12 14">
    <location>
        <position position="882"/>
    </location>
</feature>
<dbReference type="GO" id="GO:0005634">
    <property type="term" value="C:nucleus"/>
    <property type="evidence" value="ECO:0007669"/>
    <property type="project" value="UniProtKB-SubCell"/>
</dbReference>
<feature type="region of interest" description="Disordered" evidence="15">
    <location>
        <begin position="1"/>
        <end position="32"/>
    </location>
</feature>
<dbReference type="InParanoid" id="A0A6P7FTR4"/>
<evidence type="ECO:0000256" key="8">
    <source>
        <dbReference type="ARBA" id="ARBA00022771"/>
    </source>
</evidence>
<keyword evidence="3 14" id="KW-0489">Methyltransferase</keyword>
<dbReference type="SMART" id="SM00439">
    <property type="entry name" value="BAH"/>
    <property type="match status" value="2"/>
</dbReference>
<sequence>MTNSNPQNEAEMAQEPDDGNINKKLKTENNETQENVVVKETYKKPDRCNLCKQFSDSVHLYSGHPNNSNEEFIALTDPKISLFTGNEEVYNEEDVPTHQITYFTVYDKNGHLCYFDSGLVEKNVPLYFSGYIKPVYDENPNTDNAIPAHDLGPIDEWWMAGLDGGENIRVGFTTQYAQYYLMEPSAQYQPIFNKIKEKVKLSKYVIEFISDHHWENPKYEDLVENIEGSGEYINIEDTLMQHAQFICDQVVSYDQNAEDDEQPLITLPCMRTLVAMAGVAFKHVKKLKSVNKIVREKKNNMTKAVTTKLVHDVFEYFFPEQIDAKGLEKGPKKKRCGICESCQSPDCGECNHCRDMVKFGGSGKSKQACKRRRCMHMAIIDAEVSDNEDEKEDTHQVKSNKTKQLSTKIIHNVKWKDESKEKYKDKTCYSSAIVDDFIVQIGDYVMVKSKNPKEPSYIARIIRMFDQLPQKYLFHGLLLCRGSDTILGETSDPRELFIIDDCENLLLGSIICKVEVTFRQIPDNWSSLGGEQNLEEQLEDDGKTFYFTKRFHKNRFEDLDFDPNANIDGCEGCKRQTMFKKQQTPTLVNNCIKWKNENYKTGTGVFLDPDVYTFNNYSKVAKENNENQLDTVLYPEYFRKSDSVKGSNENTVSPFVIGIIEDIKEPKNKNIKIEVRIFFRPEHTFVSMLSVYTKDLNYLFYSDEVITVPFDKVMGKCYLSYGYNFESPTEWSELGPYRFYFTEAYDPENKKITELPTNAKNIGIKGKGKGGGKIKGKAKLENDLADLPPVWDKVDRPLRCMDVFAGCGGLSEGLKMSNIADSRWAIEKEVPAANAFRMNNPNCKVFNDDCNNLLKLIVNNEAKEKGLPEKGEVEMIVGGPPCQGFSGMNRFNSRNYSSFKNSLVVSLLSLCEYYRPEYFILENVRNFVSFKKSMVLKLTLRCLLTMGYQVTFGILQAGQYGVPQTRRRLILIAAAPGNVLPKYPEPLHVFSKKGTHLTFNVDGYSYYNECDWVESAPYRTITVRDALCDLPEIKNGCSKLELPYDSEPKTHYQRIIRSNEDTILVRDHICKEMSALVEARMSHIPTYPGADWRDLPNISLTLPDGTKTFILQYPYKTGKKKGSKGGVCQCVLGNPCDPADKQSNTLIPWCLPHTADRHNHWAGLYGRLEWDGYFGTTITNPEPMGKQGRVLHPEQHRVVSVRECARSQGFPDKFRFCGNILDKYRQVGNAVPPLLGLAIGKEFVKAYRKTMDNKMLGTLNVANEEIESKILVPLNVANGEVESKIVVPLNVANDEVGSSSIEAGLP</sequence>
<dbReference type="InterPro" id="IPR050390">
    <property type="entry name" value="C5-Methyltransferase"/>
</dbReference>
<keyword evidence="5 14" id="KW-0949">S-adenosyl-L-methionine</keyword>
<dbReference type="CDD" id="cd04760">
    <property type="entry name" value="BAH_Dnmt1_I"/>
    <property type="match status" value="1"/>
</dbReference>
<dbReference type="PROSITE" id="PS51058">
    <property type="entry name" value="ZF_CXXC"/>
    <property type="match status" value="1"/>
</dbReference>
<comment type="similarity">
    <text evidence="14">Belongs to the class I-like SAM-binding methyltransferase superfamily. C5-methyltransferase family.</text>
</comment>
<dbReference type="PROSITE" id="PS00094">
    <property type="entry name" value="C5_MTASE_1"/>
    <property type="match status" value="1"/>
</dbReference>
<dbReference type="InterPro" id="IPR001525">
    <property type="entry name" value="C5_MeTfrase"/>
</dbReference>
<keyword evidence="6" id="KW-0479">Metal-binding</keyword>
<dbReference type="OrthoDB" id="5376140at2759"/>
<dbReference type="FunFam" id="3.90.120.10:FF:000001">
    <property type="entry name" value="DNA (cytosine-5)-methyltransferase"/>
    <property type="match status" value="1"/>
</dbReference>
<protein>
    <recommendedName>
        <fullName evidence="2">DNA (cytosine-5-)-methyltransferase</fullName>
        <ecNumber evidence="2">2.1.1.37</ecNumber>
    </recommendedName>
</protein>
<evidence type="ECO:0000313" key="18">
    <source>
        <dbReference type="RefSeq" id="XP_028139804.1"/>
    </source>
</evidence>
<dbReference type="InterPro" id="IPR018117">
    <property type="entry name" value="C5_DNA_meth_AS"/>
</dbReference>
<dbReference type="EC" id="2.1.1.37" evidence="2"/>
<keyword evidence="8 13" id="KW-0863">Zinc-finger</keyword>
<dbReference type="GO" id="GO:0003886">
    <property type="term" value="F:DNA (cytosine-5-)-methyltransferase activity"/>
    <property type="evidence" value="ECO:0007669"/>
    <property type="project" value="UniProtKB-EC"/>
</dbReference>
<dbReference type="InterPro" id="IPR001025">
    <property type="entry name" value="BAH_dom"/>
</dbReference>
<evidence type="ECO:0000256" key="1">
    <source>
        <dbReference type="ARBA" id="ARBA00004123"/>
    </source>
</evidence>
<dbReference type="PANTHER" id="PTHR10629">
    <property type="entry name" value="CYTOSINE-SPECIFIC METHYLTRANSFERASE"/>
    <property type="match status" value="1"/>
</dbReference>
<gene>
    <name evidence="18" type="primary">LOC114334004</name>
</gene>
<feature type="domain" description="BAH" evidence="16">
    <location>
        <begin position="636"/>
        <end position="756"/>
    </location>
</feature>
<name>A0A6P7FTR4_DIAVI</name>
<dbReference type="FunFam" id="3.40.50.150:FF:000036">
    <property type="entry name" value="DNA (cytosine-5)-methyltransferase"/>
    <property type="match status" value="1"/>
</dbReference>
<dbReference type="PANTHER" id="PTHR10629:SF52">
    <property type="entry name" value="DNA (CYTOSINE-5)-METHYLTRANSFERASE 1"/>
    <property type="match status" value="1"/>
</dbReference>
<dbReference type="SUPFAM" id="SSF53335">
    <property type="entry name" value="S-adenosyl-L-methionine-dependent methyltransferases"/>
    <property type="match status" value="1"/>
</dbReference>
<dbReference type="GO" id="GO:0006346">
    <property type="term" value="P:DNA methylation-dependent constitutive heterochromatin formation"/>
    <property type="evidence" value="ECO:0007669"/>
    <property type="project" value="InterPro"/>
</dbReference>
<dbReference type="Pfam" id="PF02008">
    <property type="entry name" value="zf-CXXC"/>
    <property type="match status" value="1"/>
</dbReference>
<evidence type="ECO:0000259" key="17">
    <source>
        <dbReference type="PROSITE" id="PS51058"/>
    </source>
</evidence>
<evidence type="ECO:0000256" key="4">
    <source>
        <dbReference type="ARBA" id="ARBA00022679"/>
    </source>
</evidence>
<evidence type="ECO:0000256" key="13">
    <source>
        <dbReference type="PROSITE-ProRule" id="PRU00509"/>
    </source>
</evidence>
<dbReference type="Gene3D" id="3.90.120.10">
    <property type="entry name" value="DNA Methylase, subunit A, domain 2"/>
    <property type="match status" value="1"/>
</dbReference>
<evidence type="ECO:0000256" key="9">
    <source>
        <dbReference type="ARBA" id="ARBA00022833"/>
    </source>
</evidence>
<dbReference type="PRINTS" id="PR00105">
    <property type="entry name" value="C5METTRFRASE"/>
</dbReference>
<dbReference type="InterPro" id="IPR002857">
    <property type="entry name" value="Znf_CXXC"/>
</dbReference>
<evidence type="ECO:0000256" key="5">
    <source>
        <dbReference type="ARBA" id="ARBA00022691"/>
    </source>
</evidence>
<reference evidence="18" key="1">
    <citation type="submission" date="2025-08" db="UniProtKB">
        <authorList>
            <consortium name="RefSeq"/>
        </authorList>
    </citation>
    <scope>IDENTIFICATION</scope>
</reference>
<proteinExistence type="inferred from homology"/>
<evidence type="ECO:0000256" key="2">
    <source>
        <dbReference type="ARBA" id="ARBA00011975"/>
    </source>
</evidence>
<dbReference type="InterPro" id="IPR043151">
    <property type="entry name" value="BAH_sf"/>
</dbReference>
<evidence type="ECO:0000256" key="11">
    <source>
        <dbReference type="ARBA" id="ARBA00023242"/>
    </source>
</evidence>
<dbReference type="Pfam" id="PF12047">
    <property type="entry name" value="DNMT1-RFD"/>
    <property type="match status" value="1"/>
</dbReference>